<evidence type="ECO:0000256" key="5">
    <source>
        <dbReference type="ARBA" id="ARBA00023295"/>
    </source>
</evidence>
<keyword evidence="6 10" id="KW-0624">Polysaccharide degradation</keyword>
<feature type="domain" description="Glycosyl hydrolase family 67 C-terminal" evidence="12">
    <location>
        <begin position="476"/>
        <end position="698"/>
    </location>
</feature>
<dbReference type="EMBL" id="QTTN01000064">
    <property type="protein sequence ID" value="REE56321.1"/>
    <property type="molecule type" value="Genomic_DNA"/>
</dbReference>
<evidence type="ECO:0000256" key="1">
    <source>
        <dbReference type="ARBA" id="ARBA00008833"/>
    </source>
</evidence>
<evidence type="ECO:0000256" key="6">
    <source>
        <dbReference type="ARBA" id="ARBA00023326"/>
    </source>
</evidence>
<feature type="active site" description="Proton acceptor" evidence="9">
    <location>
        <position position="387"/>
    </location>
</feature>
<dbReference type="FunFam" id="3.20.20.80:FF:000096">
    <property type="entry name" value="Xylan alpha-1,2-glucuronidase"/>
    <property type="match status" value="1"/>
</dbReference>
<dbReference type="SUPFAM" id="SSF55545">
    <property type="entry name" value="beta-N-acetylhexosaminidase-like domain"/>
    <property type="match status" value="1"/>
</dbReference>
<dbReference type="EC" id="3.2.1.131" evidence="10"/>
<dbReference type="Proteomes" id="UP000256304">
    <property type="component" value="Unassembled WGS sequence"/>
</dbReference>
<dbReference type="SUPFAM" id="SSF51445">
    <property type="entry name" value="(Trans)glycosidases"/>
    <property type="match status" value="1"/>
</dbReference>
<dbReference type="InterPro" id="IPR011099">
    <property type="entry name" value="Glyco_hydro_67_C"/>
</dbReference>
<keyword evidence="5 8" id="KW-0326">Glycosidase</keyword>
<evidence type="ECO:0000259" key="12">
    <source>
        <dbReference type="Pfam" id="PF07477"/>
    </source>
</evidence>
<feature type="domain" description="Glycosyl hydrolase family 67 catalytic" evidence="13">
    <location>
        <begin position="148"/>
        <end position="475"/>
    </location>
</feature>
<reference evidence="14 15" key="1">
    <citation type="submission" date="2018-08" db="EMBL/GenBank/DDBJ databases">
        <title>Genomic Encyclopedia of Type Strains, Phase III (KMG-III): the genomes of soil and plant-associated and newly described type strains.</title>
        <authorList>
            <person name="Whitman W."/>
        </authorList>
    </citation>
    <scope>NUCLEOTIDE SEQUENCE [LARGE SCALE GENOMIC DNA]</scope>
    <source>
        <strain evidence="14 15">CGMCC 1.10966</strain>
    </source>
</reference>
<comment type="catalytic activity">
    <reaction evidence="7 10">
        <text>Hydrolysis of (1-&gt;2)-alpha-D-(4-O-methyl)glucuronosyl links in the main chain of hardwood xylans.</text>
        <dbReference type="EC" id="3.2.1.131"/>
    </reaction>
</comment>
<comment type="similarity">
    <text evidence="1 8 10">Belongs to the glycosyl hydrolase 67 family.</text>
</comment>
<dbReference type="PANTHER" id="PTHR39207">
    <property type="entry name" value="ALPHA-GLUCURONIDASE A"/>
    <property type="match status" value="1"/>
</dbReference>
<accession>A0A3D9Q0Y9</accession>
<dbReference type="InterPro" id="IPR011395">
    <property type="entry name" value="Glyco_hydro_67_aGlcAse"/>
</dbReference>
<feature type="active site" description="Proton acceptor" evidence="9">
    <location>
        <position position="415"/>
    </location>
</feature>
<evidence type="ECO:0000256" key="3">
    <source>
        <dbReference type="ARBA" id="ARBA00022801"/>
    </source>
</evidence>
<dbReference type="Gene3D" id="3.30.379.10">
    <property type="entry name" value="Chitobiase/beta-hexosaminidase domain 2-like"/>
    <property type="match status" value="1"/>
</dbReference>
<evidence type="ECO:0000256" key="10">
    <source>
        <dbReference type="RuleBase" id="RU361198"/>
    </source>
</evidence>
<comment type="subunit">
    <text evidence="10">Homodimer.</text>
</comment>
<sequence length="701" mass="78556">MMNQVTLIDSGYDCWLGYKRIADSALRESYAQYGSRFVVIGGEGDGDENGEGLGASSLLRTAGKELELALSSMLGSVTRERVSGAGMVVAGTFGSSSAFESLAGAYEPAELGEEGYVIHSSEEDGCIYLSAASERGVLYAVFHFIRLLQTDQQLEGLRIQEVPRNGLRMINHWDNMDGSVERGYAGNSIFYRDGRFIEDKSRIRDYARLLASAAINAISINNVNVHRQESKLITDEFLPDVAEVAGIFREYGVRLFLSVNYASTIEIGCLDTADPLDSGVAEWWKQAAADIYRYIPDFGGFVVKADSEFRPGPFTYGRNHADGANMLADALAPFGGEVIWRCFVYNCLQDWRDRKTDRARAAYDHFMPLDGQFRDNVMLQIKNGPMDFQVREPVSPLFGGLTKTNHLLELQIAQEYTGQQRHLCYLVPQWKEVYDFDTYASGAGSTVAEIASGRLFGRARGGIAAVSNIGDDLNWCGHVLAQANWYGYARLAWNPDLSAEQIASEWIRMTFGRDEELERIVLDMLLGSYSIYESYTAPLGVGWMVNPNHHYGPNVDGYEYSKWGTYHYADRLGMGVDRTVRTGTGYAGQYHAPVAERYESLADCPDELLLFFHHVPYLHVLHSGKTVIQHIYDTHFSGAEQAAELLAKWDTLASRVDSGRFEHVRERLAHQAEHACEWRDMINTYFYRKSGVADEQGRTIY</sequence>
<dbReference type="InterPro" id="IPR017853">
    <property type="entry name" value="GH"/>
</dbReference>
<dbReference type="InterPro" id="IPR037054">
    <property type="entry name" value="A-glucoronidase_C_sf"/>
</dbReference>
<evidence type="ECO:0000256" key="2">
    <source>
        <dbReference type="ARBA" id="ARBA00022651"/>
    </source>
</evidence>
<dbReference type="GO" id="GO:0005576">
    <property type="term" value="C:extracellular region"/>
    <property type="evidence" value="ECO:0007669"/>
    <property type="project" value="InterPro"/>
</dbReference>
<evidence type="ECO:0000256" key="7">
    <source>
        <dbReference type="ARBA" id="ARBA00052795"/>
    </source>
</evidence>
<evidence type="ECO:0000256" key="4">
    <source>
        <dbReference type="ARBA" id="ARBA00023277"/>
    </source>
</evidence>
<keyword evidence="4 10" id="KW-0119">Carbohydrate metabolism</keyword>
<dbReference type="Pfam" id="PF03648">
    <property type="entry name" value="Glyco_hydro_67N"/>
    <property type="match status" value="1"/>
</dbReference>
<dbReference type="GO" id="GO:0046559">
    <property type="term" value="F:alpha-glucuronidase activity"/>
    <property type="evidence" value="ECO:0007669"/>
    <property type="project" value="InterPro"/>
</dbReference>
<dbReference type="Pfam" id="PF07477">
    <property type="entry name" value="Glyco_hydro_67C"/>
    <property type="match status" value="1"/>
</dbReference>
<organism evidence="14 15">
    <name type="scientific">Paenibacillus taihuensis</name>
    <dbReference type="NCBI Taxonomy" id="1156355"/>
    <lineage>
        <taxon>Bacteria</taxon>
        <taxon>Bacillati</taxon>
        <taxon>Bacillota</taxon>
        <taxon>Bacilli</taxon>
        <taxon>Bacillales</taxon>
        <taxon>Paenibacillaceae</taxon>
        <taxon>Paenibacillus</taxon>
    </lineage>
</organism>
<keyword evidence="15" id="KW-1185">Reference proteome</keyword>
<comment type="caution">
    <text evidence="14">The sequence shown here is derived from an EMBL/GenBank/DDBJ whole genome shotgun (WGS) entry which is preliminary data.</text>
</comment>
<evidence type="ECO:0000313" key="14">
    <source>
        <dbReference type="EMBL" id="REE56321.1"/>
    </source>
</evidence>
<proteinExistence type="inferred from homology"/>
<feature type="domain" description="Alpha glucuronidase N-terminal" evidence="11">
    <location>
        <begin position="14"/>
        <end position="144"/>
    </location>
</feature>
<dbReference type="Gene3D" id="3.20.20.80">
    <property type="entry name" value="Glycosidases"/>
    <property type="match status" value="1"/>
</dbReference>
<evidence type="ECO:0000313" key="15">
    <source>
        <dbReference type="Proteomes" id="UP000256304"/>
    </source>
</evidence>
<dbReference type="GO" id="GO:0033939">
    <property type="term" value="F:xylan alpha-1,2-glucuronosidase activity"/>
    <property type="evidence" value="ECO:0007669"/>
    <property type="project" value="UniProtKB-EC"/>
</dbReference>
<evidence type="ECO:0000256" key="8">
    <source>
        <dbReference type="PIRNR" id="PIRNR029900"/>
    </source>
</evidence>
<dbReference type="InterPro" id="IPR005154">
    <property type="entry name" value="Glyco_hydro_67_aGlcAse_N"/>
</dbReference>
<dbReference type="Gene3D" id="3.90.1330.10">
    <property type="entry name" value="Alpha-glucuronidase, C-terminal domain"/>
    <property type="match status" value="1"/>
</dbReference>
<dbReference type="Pfam" id="PF07488">
    <property type="entry name" value="Glyco_hydro_67M"/>
    <property type="match status" value="1"/>
</dbReference>
<dbReference type="PIRSF" id="PIRSF029900">
    <property type="entry name" value="Alpha-glucuronds"/>
    <property type="match status" value="1"/>
</dbReference>
<keyword evidence="2 8" id="KW-0858">Xylan degradation</keyword>
<evidence type="ECO:0000259" key="13">
    <source>
        <dbReference type="Pfam" id="PF07488"/>
    </source>
</evidence>
<dbReference type="AlphaFoldDB" id="A0A3D9Q0Y9"/>
<dbReference type="InterPro" id="IPR029018">
    <property type="entry name" value="Hex-like_dom2"/>
</dbReference>
<dbReference type="PANTHER" id="PTHR39207:SF1">
    <property type="entry name" value="ALPHA-GLUCURONIDASE A"/>
    <property type="match status" value="1"/>
</dbReference>
<dbReference type="InterPro" id="IPR011100">
    <property type="entry name" value="Glyco_hydro_67_cat"/>
</dbReference>
<keyword evidence="3 8" id="KW-0378">Hydrolase</keyword>
<gene>
    <name evidence="14" type="ORF">A8990_16412</name>
</gene>
<evidence type="ECO:0000259" key="11">
    <source>
        <dbReference type="Pfam" id="PF03648"/>
    </source>
</evidence>
<name>A0A3D9Q0Y9_9BACL</name>
<dbReference type="GO" id="GO:2000886">
    <property type="term" value="P:glucuronoxylan catabolic process"/>
    <property type="evidence" value="ECO:0007669"/>
    <property type="project" value="UniProtKB-ARBA"/>
</dbReference>
<protein>
    <recommendedName>
        <fullName evidence="10">Xylan alpha-1,2-glucuronidase</fullName>
        <ecNumber evidence="10">3.2.1.131</ecNumber>
    </recommendedName>
</protein>
<evidence type="ECO:0000256" key="9">
    <source>
        <dbReference type="PIRSR" id="PIRSR029900-1"/>
    </source>
</evidence>
<feature type="active site" description="Proton donor" evidence="9">
    <location>
        <position position="308"/>
    </location>
</feature>